<feature type="transmembrane region" description="Helical" evidence="1">
    <location>
        <begin position="117"/>
        <end position="137"/>
    </location>
</feature>
<evidence type="ECO:0000313" key="3">
    <source>
        <dbReference type="Proteomes" id="UP001152320"/>
    </source>
</evidence>
<proteinExistence type="predicted"/>
<sequence>MRKEIKAPSKVVFRQPPNLRKLLVHSTLKTDVEPQTHKGCFKSHERNCVTCNVLKETRVFKSQIAGVTYKIFNSVTCTSTSVIYLINCLDCKKQYVGETGGELRQRHRGHRQEFKKVILLWANILKGPVITLNLLAFRHSLI</sequence>
<organism evidence="2 3">
    <name type="scientific">Holothuria leucospilota</name>
    <name type="common">Black long sea cucumber</name>
    <name type="synonym">Mertensiothuria leucospilota</name>
    <dbReference type="NCBI Taxonomy" id="206669"/>
    <lineage>
        <taxon>Eukaryota</taxon>
        <taxon>Metazoa</taxon>
        <taxon>Echinodermata</taxon>
        <taxon>Eleutherozoa</taxon>
        <taxon>Echinozoa</taxon>
        <taxon>Holothuroidea</taxon>
        <taxon>Aspidochirotacea</taxon>
        <taxon>Aspidochirotida</taxon>
        <taxon>Holothuriidae</taxon>
        <taxon>Holothuria</taxon>
    </lineage>
</organism>
<evidence type="ECO:0000256" key="1">
    <source>
        <dbReference type="SAM" id="Phobius"/>
    </source>
</evidence>
<name>A0A9Q1BSY8_HOLLE</name>
<gene>
    <name evidence="2" type="ORF">HOLleu_25394</name>
</gene>
<evidence type="ECO:0000313" key="2">
    <source>
        <dbReference type="EMBL" id="KAJ8031999.1"/>
    </source>
</evidence>
<keyword evidence="1" id="KW-1133">Transmembrane helix</keyword>
<dbReference type="OrthoDB" id="10038767at2759"/>
<accession>A0A9Q1BSY8</accession>
<evidence type="ECO:0008006" key="4">
    <source>
        <dbReference type="Google" id="ProtNLM"/>
    </source>
</evidence>
<reference evidence="2" key="1">
    <citation type="submission" date="2021-10" db="EMBL/GenBank/DDBJ databases">
        <title>Tropical sea cucumber genome reveals ecological adaptation and Cuvierian tubules defense mechanism.</title>
        <authorList>
            <person name="Chen T."/>
        </authorList>
    </citation>
    <scope>NUCLEOTIDE SEQUENCE</scope>
    <source>
        <strain evidence="2">Nanhai2018</strain>
        <tissue evidence="2">Muscle</tissue>
    </source>
</reference>
<dbReference type="AlphaFoldDB" id="A0A9Q1BSY8"/>
<dbReference type="EMBL" id="JAIZAY010000012">
    <property type="protein sequence ID" value="KAJ8031999.1"/>
    <property type="molecule type" value="Genomic_DNA"/>
</dbReference>
<protein>
    <recommendedName>
        <fullName evidence="4">GIY-YIG domain-containing protein</fullName>
    </recommendedName>
</protein>
<keyword evidence="1" id="KW-0812">Transmembrane</keyword>
<dbReference type="Proteomes" id="UP001152320">
    <property type="component" value="Chromosome 12"/>
</dbReference>
<keyword evidence="3" id="KW-1185">Reference proteome</keyword>
<keyword evidence="1" id="KW-0472">Membrane</keyword>
<comment type="caution">
    <text evidence="2">The sequence shown here is derived from an EMBL/GenBank/DDBJ whole genome shotgun (WGS) entry which is preliminary data.</text>
</comment>